<dbReference type="AlphaFoldDB" id="A0A699GT98"/>
<dbReference type="GO" id="GO:0006281">
    <property type="term" value="P:DNA repair"/>
    <property type="evidence" value="ECO:0007669"/>
    <property type="project" value="UniProtKB-KW"/>
</dbReference>
<feature type="domain" description="DNA helicase Pif1-like 2B" evidence="3">
    <location>
        <begin position="710"/>
        <end position="751"/>
    </location>
</feature>
<dbReference type="PANTHER" id="PTHR10492:SF57">
    <property type="entry name" value="ATP-DEPENDENT DNA HELICASE"/>
    <property type="match status" value="1"/>
</dbReference>
<proteinExistence type="inferred from homology"/>
<comment type="cofactor">
    <cofactor evidence="1">
        <name>Mg(2+)</name>
        <dbReference type="ChEBI" id="CHEBI:18420"/>
    </cofactor>
</comment>
<dbReference type="Pfam" id="PF21530">
    <property type="entry name" value="Pif1_2B_dom"/>
    <property type="match status" value="1"/>
</dbReference>
<dbReference type="GO" id="GO:0005524">
    <property type="term" value="F:ATP binding"/>
    <property type="evidence" value="ECO:0007669"/>
    <property type="project" value="UniProtKB-KW"/>
</dbReference>
<keyword evidence="1 4" id="KW-0347">Helicase</keyword>
<keyword evidence="1" id="KW-0547">Nucleotide-binding</keyword>
<evidence type="ECO:0000313" key="4">
    <source>
        <dbReference type="EMBL" id="GEW37107.1"/>
    </source>
</evidence>
<comment type="similarity">
    <text evidence="1">Belongs to the helicase family.</text>
</comment>
<gene>
    <name evidence="4" type="ORF">Tci_209083</name>
</gene>
<dbReference type="InterPro" id="IPR010285">
    <property type="entry name" value="DNA_helicase_pif1-like_DEAD"/>
</dbReference>
<protein>
    <recommendedName>
        <fullName evidence="1">ATP-dependent DNA helicase</fullName>
        <ecNumber evidence="1">5.6.2.3</ecNumber>
    </recommendedName>
</protein>
<keyword evidence="1" id="KW-0378">Hydrolase</keyword>
<organism evidence="4">
    <name type="scientific">Tanacetum cinerariifolium</name>
    <name type="common">Dalmatian daisy</name>
    <name type="synonym">Chrysanthemum cinerariifolium</name>
    <dbReference type="NCBI Taxonomy" id="118510"/>
    <lineage>
        <taxon>Eukaryota</taxon>
        <taxon>Viridiplantae</taxon>
        <taxon>Streptophyta</taxon>
        <taxon>Embryophyta</taxon>
        <taxon>Tracheophyta</taxon>
        <taxon>Spermatophyta</taxon>
        <taxon>Magnoliopsida</taxon>
        <taxon>eudicotyledons</taxon>
        <taxon>Gunneridae</taxon>
        <taxon>Pentapetalae</taxon>
        <taxon>asterids</taxon>
        <taxon>campanulids</taxon>
        <taxon>Asterales</taxon>
        <taxon>Asteraceae</taxon>
        <taxon>Asteroideae</taxon>
        <taxon>Anthemideae</taxon>
        <taxon>Anthemidinae</taxon>
        <taxon>Tanacetum</taxon>
    </lineage>
</organism>
<dbReference type="EC" id="5.6.2.3" evidence="1"/>
<dbReference type="SUPFAM" id="SSF52540">
    <property type="entry name" value="P-loop containing nucleoside triphosphate hydrolases"/>
    <property type="match status" value="1"/>
</dbReference>
<comment type="catalytic activity">
    <reaction evidence="1">
        <text>ATP + H2O = ADP + phosphate + H(+)</text>
        <dbReference type="Rhea" id="RHEA:13065"/>
        <dbReference type="ChEBI" id="CHEBI:15377"/>
        <dbReference type="ChEBI" id="CHEBI:15378"/>
        <dbReference type="ChEBI" id="CHEBI:30616"/>
        <dbReference type="ChEBI" id="CHEBI:43474"/>
        <dbReference type="ChEBI" id="CHEBI:456216"/>
        <dbReference type="EC" id="5.6.2.3"/>
    </reaction>
</comment>
<evidence type="ECO:0000256" key="1">
    <source>
        <dbReference type="RuleBase" id="RU363044"/>
    </source>
</evidence>
<keyword evidence="1" id="KW-0227">DNA damage</keyword>
<dbReference type="PANTHER" id="PTHR10492">
    <property type="match status" value="1"/>
</dbReference>
<comment type="caution">
    <text evidence="4">The sequence shown here is derived from an EMBL/GenBank/DDBJ whole genome shotgun (WGS) entry which is preliminary data.</text>
</comment>
<evidence type="ECO:0000259" key="3">
    <source>
        <dbReference type="Pfam" id="PF21530"/>
    </source>
</evidence>
<dbReference type="EMBL" id="BKCJ010055619">
    <property type="protein sequence ID" value="GEW37107.1"/>
    <property type="molecule type" value="Genomic_DNA"/>
</dbReference>
<dbReference type="Gene3D" id="3.40.50.300">
    <property type="entry name" value="P-loop containing nucleotide triphosphate hydrolases"/>
    <property type="match status" value="1"/>
</dbReference>
<keyword evidence="1" id="KW-0067">ATP-binding</keyword>
<evidence type="ECO:0000259" key="2">
    <source>
        <dbReference type="Pfam" id="PF05970"/>
    </source>
</evidence>
<keyword evidence="1" id="KW-0234">DNA repair</keyword>
<dbReference type="InterPro" id="IPR027417">
    <property type="entry name" value="P-loop_NTPase"/>
</dbReference>
<dbReference type="GO" id="GO:0043139">
    <property type="term" value="F:5'-3' DNA helicase activity"/>
    <property type="evidence" value="ECO:0007669"/>
    <property type="project" value="UniProtKB-EC"/>
</dbReference>
<dbReference type="GO" id="GO:0006310">
    <property type="term" value="P:DNA recombination"/>
    <property type="evidence" value="ECO:0007669"/>
    <property type="project" value="UniProtKB-KW"/>
</dbReference>
<reference evidence="4" key="1">
    <citation type="journal article" date="2019" name="Sci. Rep.">
        <title>Draft genome of Tanacetum cinerariifolium, the natural source of mosquito coil.</title>
        <authorList>
            <person name="Yamashiro T."/>
            <person name="Shiraishi A."/>
            <person name="Satake H."/>
            <person name="Nakayama K."/>
        </authorList>
    </citation>
    <scope>NUCLEOTIDE SEQUENCE</scope>
</reference>
<dbReference type="Pfam" id="PF05970">
    <property type="entry name" value="PIF1"/>
    <property type="match status" value="1"/>
</dbReference>
<dbReference type="GO" id="GO:0016787">
    <property type="term" value="F:hydrolase activity"/>
    <property type="evidence" value="ECO:0007669"/>
    <property type="project" value="UniProtKB-KW"/>
</dbReference>
<sequence length="951" mass="108260">MLLRSLFVVVGCFNLYRVTKWKRKLLPKLNKAESSENPISIPSDLDNHDKYLHTSIPSDLDNHDESSHIRLTTEPCKVTAQVVRPKVSGRFQLLNSSCDSHVEGEQDSASGCLKHKLPVSCYAFSRYSQLCGRNVLVKCSLDVPPVRKSLNAAAEEVSSVNEEGCSSRQPKDFDHVGGIVSNVRKKRQRNITAIDLLQKTFGKQLQELQIDEMLLLCVTIKKDVVMVRVEGGRLSTTYVAREEKFTCKPNPDPPEYFKNLFENNHFIENIRAYNQMFAMTSFGAKVDDSINRGSARDKYMEIHVPEFKIRLYNAEWACGFELLTSNTLGAVVFNSEFPLLFVYGQAGFHTKLKLGAANVRFYSKEQEDIRGDHLSGLYDAISRGECDVYEVGRRIILLMSFIGGPRYIQDECSVYERYWPFICKTINDVFYPTCRATCEALGLLCDDKEWDIAMQEASVSATSSELRFVSAHILIHCDVTDPSKLWRKYWAEMGHDIPRRVLERDVIDMLANRLFMEEKNYNLVQQELMQERDESVLKLNTKQQKIYDLIIDANLKKQQELIFVYGHEGTCKTFLWKTIISTLHSEEKIVLVVASSVFTLSENMRLAKPNISVDERSLISSFASWLLDIGDRKTGEPDPQDPKNTSWVDIPINYCILDDENGLQNLINFIYDQILEMVQGKTKIYLSHDEATPVDNEGAETEMLYPIGHLNTLKPTWYPPHRLELRVGAPVMLLRNVNVIGGLCNRTRMIFKQIMTKLIEVQIISGTRVGEKVFIHIISLIHKDPNLPFVLKRRQFPLKLCYAMTINKSQAADNHPPMLEKELYDSWKNKMELYMMNRQHGRMILESAKNGPLVWPTIEENGVTRPRKYSVAANAIQADCDVQVGPTLQQLVEAILVNKGLLFVTTAKEKDTYPNSTPNLKGNGMIIGLRPKCNTPKLGRSGILGPGRVTS</sequence>
<feature type="domain" description="DNA helicase Pif1-like DEAD-box helicase" evidence="2">
    <location>
        <begin position="538"/>
        <end position="596"/>
    </location>
</feature>
<accession>A0A699GT98</accession>
<keyword evidence="1" id="KW-0233">DNA recombination</keyword>
<dbReference type="GO" id="GO:0000723">
    <property type="term" value="P:telomere maintenance"/>
    <property type="evidence" value="ECO:0007669"/>
    <property type="project" value="InterPro"/>
</dbReference>
<dbReference type="InterPro" id="IPR049163">
    <property type="entry name" value="Pif1-like_2B_dom"/>
</dbReference>
<name>A0A699GT98_TANCI</name>